<dbReference type="HAMAP" id="MF_00188">
    <property type="entry name" value="Pept_M48_protease_HtpX"/>
    <property type="match status" value="1"/>
</dbReference>
<keyword evidence="10 12" id="KW-0482">Metalloprotease</keyword>
<dbReference type="Proteomes" id="UP000178222">
    <property type="component" value="Unassembled WGS sequence"/>
</dbReference>
<evidence type="ECO:0000256" key="5">
    <source>
        <dbReference type="ARBA" id="ARBA00022692"/>
    </source>
</evidence>
<keyword evidence="7 12" id="KW-0378">Hydrolase</keyword>
<feature type="transmembrane region" description="Helical" evidence="12">
    <location>
        <begin position="42"/>
        <end position="61"/>
    </location>
</feature>
<evidence type="ECO:0000256" key="4">
    <source>
        <dbReference type="ARBA" id="ARBA00022670"/>
    </source>
</evidence>
<dbReference type="GO" id="GO:0005886">
    <property type="term" value="C:plasma membrane"/>
    <property type="evidence" value="ECO:0007669"/>
    <property type="project" value="UniProtKB-SubCell"/>
</dbReference>
<comment type="cofactor">
    <cofactor evidence="12">
        <name>Zn(2+)</name>
        <dbReference type="ChEBI" id="CHEBI:29105"/>
    </cofactor>
    <text evidence="12">Binds 1 zinc ion per subunit.</text>
</comment>
<dbReference type="InterPro" id="IPR050083">
    <property type="entry name" value="HtpX_protease"/>
</dbReference>
<comment type="caution">
    <text evidence="14">The sequence shown here is derived from an EMBL/GenBank/DDBJ whole genome shotgun (WGS) entry which is preliminary data.</text>
</comment>
<sequence>MANLYSHAESNIRKTWVYLAIFLLFIIGLGWVVSYIANAPAILWIAAIVSILMSIGSYWYSDKIVLGMTGAKPIEKRDNPELYRIVENLCITAGLPVPRIYILQDPQPNAFATGRDPQHAVVAVTTGLLSRLERTELEGVIAHELSHIGNRDILISTIVVVLTGVVVLAVDFFFRLSFRGGFRSRNDRGSGQTQVVIMLLGLVFLILAPILAQLMQFAISRKREFLADASGALLTRYPEGLARALEKISADPNQLRRASDATAHLYIASPFRGKEKTSWIHKLFMTHPPVEERVSVLRGMNI</sequence>
<dbReference type="GO" id="GO:0004222">
    <property type="term" value="F:metalloendopeptidase activity"/>
    <property type="evidence" value="ECO:0007669"/>
    <property type="project" value="UniProtKB-UniRule"/>
</dbReference>
<feature type="binding site" evidence="12">
    <location>
        <position position="224"/>
    </location>
    <ligand>
        <name>Zn(2+)</name>
        <dbReference type="ChEBI" id="CHEBI:29105"/>
        <note>catalytic</note>
    </ligand>
</feature>
<dbReference type="InterPro" id="IPR022919">
    <property type="entry name" value="Pept_M48_protease_HtpX"/>
</dbReference>
<evidence type="ECO:0000256" key="11">
    <source>
        <dbReference type="ARBA" id="ARBA00023136"/>
    </source>
</evidence>
<feature type="transmembrane region" description="Helical" evidence="12">
    <location>
        <begin position="195"/>
        <end position="215"/>
    </location>
</feature>
<protein>
    <recommendedName>
        <fullName evidence="12">Protease HtpX homolog</fullName>
        <ecNumber evidence="12">3.4.24.-</ecNumber>
    </recommendedName>
</protein>
<keyword evidence="9 12" id="KW-1133">Transmembrane helix</keyword>
<feature type="domain" description="Peptidase M48" evidence="13">
    <location>
        <begin position="77"/>
        <end position="300"/>
    </location>
</feature>
<feature type="binding site" evidence="12">
    <location>
        <position position="147"/>
    </location>
    <ligand>
        <name>Zn(2+)</name>
        <dbReference type="ChEBI" id="CHEBI:29105"/>
        <note>catalytic</note>
    </ligand>
</feature>
<dbReference type="PANTHER" id="PTHR43221">
    <property type="entry name" value="PROTEASE HTPX"/>
    <property type="match status" value="1"/>
</dbReference>
<keyword evidence="5 12" id="KW-0812">Transmembrane</keyword>
<keyword evidence="6 12" id="KW-0479">Metal-binding</keyword>
<dbReference type="InterPro" id="IPR001915">
    <property type="entry name" value="Peptidase_M48"/>
</dbReference>
<keyword evidence="11 12" id="KW-0472">Membrane</keyword>
<evidence type="ECO:0000256" key="8">
    <source>
        <dbReference type="ARBA" id="ARBA00022833"/>
    </source>
</evidence>
<dbReference type="EC" id="3.4.24.-" evidence="12"/>
<keyword evidence="3 12" id="KW-1003">Cell membrane</keyword>
<dbReference type="AlphaFoldDB" id="A0A1G2RWL9"/>
<evidence type="ECO:0000256" key="9">
    <source>
        <dbReference type="ARBA" id="ARBA00022989"/>
    </source>
</evidence>
<evidence type="ECO:0000313" key="15">
    <source>
        <dbReference type="Proteomes" id="UP000178222"/>
    </source>
</evidence>
<comment type="similarity">
    <text evidence="2 12">Belongs to the peptidase M48B family.</text>
</comment>
<feature type="binding site" evidence="12">
    <location>
        <position position="143"/>
    </location>
    <ligand>
        <name>Zn(2+)</name>
        <dbReference type="ChEBI" id="CHEBI:29105"/>
        <note>catalytic</note>
    </ligand>
</feature>
<evidence type="ECO:0000256" key="6">
    <source>
        <dbReference type="ARBA" id="ARBA00022723"/>
    </source>
</evidence>
<dbReference type="CDD" id="cd07340">
    <property type="entry name" value="M48B_Htpx_like"/>
    <property type="match status" value="1"/>
</dbReference>
<comment type="subcellular location">
    <subcellularLocation>
        <location evidence="1 12">Cell membrane</location>
        <topology evidence="1 12">Multi-pass membrane protein</topology>
    </subcellularLocation>
</comment>
<accession>A0A1G2RWL9</accession>
<organism evidence="14 15">
    <name type="scientific">Candidatus Wildermuthbacteria bacterium RIFCSPLOWO2_02_FULL_47_9c</name>
    <dbReference type="NCBI Taxonomy" id="1802466"/>
    <lineage>
        <taxon>Bacteria</taxon>
        <taxon>Candidatus Wildermuthiibacteriota</taxon>
    </lineage>
</organism>
<dbReference type="Pfam" id="PF01435">
    <property type="entry name" value="Peptidase_M48"/>
    <property type="match status" value="1"/>
</dbReference>
<evidence type="ECO:0000259" key="13">
    <source>
        <dbReference type="Pfam" id="PF01435"/>
    </source>
</evidence>
<dbReference type="Gene3D" id="3.30.2010.10">
    <property type="entry name" value="Metalloproteases ('zincins'), catalytic domain"/>
    <property type="match status" value="1"/>
</dbReference>
<dbReference type="EMBL" id="MHUL01000012">
    <property type="protein sequence ID" value="OHA77225.1"/>
    <property type="molecule type" value="Genomic_DNA"/>
</dbReference>
<evidence type="ECO:0000256" key="12">
    <source>
        <dbReference type="HAMAP-Rule" id="MF_00188"/>
    </source>
</evidence>
<reference evidence="14 15" key="1">
    <citation type="journal article" date="2016" name="Nat. Commun.">
        <title>Thousands of microbial genomes shed light on interconnected biogeochemical processes in an aquifer system.</title>
        <authorList>
            <person name="Anantharaman K."/>
            <person name="Brown C.T."/>
            <person name="Hug L.A."/>
            <person name="Sharon I."/>
            <person name="Castelle C.J."/>
            <person name="Probst A.J."/>
            <person name="Thomas B.C."/>
            <person name="Singh A."/>
            <person name="Wilkins M.J."/>
            <person name="Karaoz U."/>
            <person name="Brodie E.L."/>
            <person name="Williams K.H."/>
            <person name="Hubbard S.S."/>
            <person name="Banfield J.F."/>
        </authorList>
    </citation>
    <scope>NUCLEOTIDE SEQUENCE [LARGE SCALE GENOMIC DNA]</scope>
</reference>
<keyword evidence="4 12" id="KW-0645">Protease</keyword>
<evidence type="ECO:0000256" key="3">
    <source>
        <dbReference type="ARBA" id="ARBA00022475"/>
    </source>
</evidence>
<gene>
    <name evidence="12" type="primary">htpX</name>
    <name evidence="14" type="ORF">A3J30_01515</name>
</gene>
<evidence type="ECO:0000256" key="10">
    <source>
        <dbReference type="ARBA" id="ARBA00023049"/>
    </source>
</evidence>
<keyword evidence="8 12" id="KW-0862">Zinc</keyword>
<feature type="active site" evidence="12">
    <location>
        <position position="144"/>
    </location>
</feature>
<dbReference type="PANTHER" id="PTHR43221:SF1">
    <property type="entry name" value="PROTEASE HTPX"/>
    <property type="match status" value="1"/>
</dbReference>
<evidence type="ECO:0000256" key="2">
    <source>
        <dbReference type="ARBA" id="ARBA00009779"/>
    </source>
</evidence>
<evidence type="ECO:0000313" key="14">
    <source>
        <dbReference type="EMBL" id="OHA77225.1"/>
    </source>
</evidence>
<evidence type="ECO:0000256" key="1">
    <source>
        <dbReference type="ARBA" id="ARBA00004651"/>
    </source>
</evidence>
<proteinExistence type="inferred from homology"/>
<feature type="transmembrane region" description="Helical" evidence="12">
    <location>
        <begin position="153"/>
        <end position="174"/>
    </location>
</feature>
<name>A0A1G2RWL9_9BACT</name>
<dbReference type="GO" id="GO:0008270">
    <property type="term" value="F:zinc ion binding"/>
    <property type="evidence" value="ECO:0007669"/>
    <property type="project" value="UniProtKB-UniRule"/>
</dbReference>
<evidence type="ECO:0000256" key="7">
    <source>
        <dbReference type="ARBA" id="ARBA00022801"/>
    </source>
</evidence>
<dbReference type="GO" id="GO:0006508">
    <property type="term" value="P:proteolysis"/>
    <property type="evidence" value="ECO:0007669"/>
    <property type="project" value="UniProtKB-KW"/>
</dbReference>
<feature type="transmembrane region" description="Helical" evidence="12">
    <location>
        <begin position="16"/>
        <end position="36"/>
    </location>
</feature>